<dbReference type="GeneID" id="94293962"/>
<gene>
    <name evidence="1" type="ORF">JKF63_07957</name>
</gene>
<dbReference type="RefSeq" id="XP_067752185.1">
    <property type="nucleotide sequence ID" value="XM_067903885.1"/>
</dbReference>
<organism evidence="1 2">
    <name type="scientific">Porcisia hertigi</name>
    <dbReference type="NCBI Taxonomy" id="2761500"/>
    <lineage>
        <taxon>Eukaryota</taxon>
        <taxon>Discoba</taxon>
        <taxon>Euglenozoa</taxon>
        <taxon>Kinetoplastea</taxon>
        <taxon>Metakinetoplastina</taxon>
        <taxon>Trypanosomatida</taxon>
        <taxon>Trypanosomatidae</taxon>
        <taxon>Leishmaniinae</taxon>
        <taxon>Porcisia</taxon>
    </lineage>
</organism>
<name>A0A836KWJ0_9TRYP</name>
<dbReference type="Proteomes" id="UP000674318">
    <property type="component" value="Unassembled WGS sequence"/>
</dbReference>
<protein>
    <submittedName>
        <fullName evidence="1">Uncharacterized protein</fullName>
    </submittedName>
</protein>
<accession>A0A836KWJ0</accession>
<keyword evidence="2" id="KW-1185">Reference proteome</keyword>
<sequence>MLRTSYVLKPICCDGSDSVPEAFPTEHLGDVYLCASSPPVVEEWVGWPEAPYVVAGSTRYWISQRGTPSSGMPSDLSALRAARTEAQCHRDKASSPMPPPPLLTPVPLDVLCRAYEAADERSGSAFLQVYPVGTHGLLSVEAKSMLTGCTMAALRSQLSYLLGFFAQQHLDGGDVVLDSDVMAVIKQHCRLSTSFSPSSPSALHAHCGAEKDGSVARGQGWVVSWTSELVLCVAASLIAAGPTLAAVCPPLCVGNCGEAIKAALYFALSVSLQHSVAVDSGDKNVSAFTRPASAAERHLRHTVLSVQLEACAVTSSHPLDVRHAVDLARVLYSRHVRPAQAHAEDGTDAFRELAHISGQVGDPVVLARARLLWGEALQSYQSSAIAAQRCVLFVLMHDVAAQSGPAALLPLSAREERSRAHAAEKSHGVFFSSALRDHVRTSVQVRSAPAYFNHILLCHAWSCDDAVTDVHARHWADTLANADAVAPARVAMEWRACLRTPMQCDGERIALDAVGGQTSEPTPLQWMLYTARRQLVVAVANRSQTVLTGLKLGLDSGALSEPNRVPQFSLPALRALAEQCVKALPIARGLLSWHCPWPVPSCLRSLDTRAGAPSAAEVEEVLWTLRILCKLRWRATQLYEAAGDLTEKHRQLSYLRDDLQRWSSRRSARALAVDGITLASEAATRTASVEDVVCHIDDSAWSSLVKELSRMLPPP</sequence>
<dbReference type="OrthoDB" id="261895at2759"/>
<evidence type="ECO:0000313" key="2">
    <source>
        <dbReference type="Proteomes" id="UP000674318"/>
    </source>
</evidence>
<dbReference type="AlphaFoldDB" id="A0A836KWJ0"/>
<proteinExistence type="predicted"/>
<comment type="caution">
    <text evidence="1">The sequence shown here is derived from an EMBL/GenBank/DDBJ whole genome shotgun (WGS) entry which is preliminary data.</text>
</comment>
<dbReference type="KEGG" id="phet:94293962"/>
<evidence type="ECO:0000313" key="1">
    <source>
        <dbReference type="EMBL" id="KAG5488362.1"/>
    </source>
</evidence>
<reference evidence="1 2" key="1">
    <citation type="submission" date="2021-02" db="EMBL/GenBank/DDBJ databases">
        <title>Porcisia hertigi Genome sequencing and assembly.</title>
        <authorList>
            <person name="Almutairi H."/>
            <person name="Gatherer D."/>
        </authorList>
    </citation>
    <scope>NUCLEOTIDE SEQUENCE [LARGE SCALE GENOMIC DNA]</scope>
    <source>
        <strain evidence="1 2">C119</strain>
    </source>
</reference>
<dbReference type="EMBL" id="JAFJZO010000041">
    <property type="protein sequence ID" value="KAG5488362.1"/>
    <property type="molecule type" value="Genomic_DNA"/>
</dbReference>